<reference evidence="1" key="1">
    <citation type="submission" date="2020-05" db="EMBL/GenBank/DDBJ databases">
        <authorList>
            <person name="Chiriac C."/>
            <person name="Salcher M."/>
            <person name="Ghai R."/>
            <person name="Kavagutti S V."/>
        </authorList>
    </citation>
    <scope>NUCLEOTIDE SEQUENCE</scope>
</reference>
<evidence type="ECO:0000313" key="1">
    <source>
        <dbReference type="EMBL" id="CAB4641095.1"/>
    </source>
</evidence>
<protein>
    <submittedName>
        <fullName evidence="1">Unannotated protein</fullName>
    </submittedName>
</protein>
<gene>
    <name evidence="1" type="ORF">UFOPK2169_00076</name>
</gene>
<organism evidence="1">
    <name type="scientific">freshwater metagenome</name>
    <dbReference type="NCBI Taxonomy" id="449393"/>
    <lineage>
        <taxon>unclassified sequences</taxon>
        <taxon>metagenomes</taxon>
        <taxon>ecological metagenomes</taxon>
    </lineage>
</organism>
<dbReference type="AlphaFoldDB" id="A0A6J6JXT5"/>
<sequence length="43" mass="4737">MRFIRQVILAVSIAGMVAGVLRRRTKGVAATQQGGWQKVTPQR</sequence>
<proteinExistence type="predicted"/>
<accession>A0A6J6JXT5</accession>
<name>A0A6J6JXT5_9ZZZZ</name>
<dbReference type="EMBL" id="CAEZWE010000002">
    <property type="protein sequence ID" value="CAB4641095.1"/>
    <property type="molecule type" value="Genomic_DNA"/>
</dbReference>